<dbReference type="CDD" id="cd00200">
    <property type="entry name" value="WD40"/>
    <property type="match status" value="1"/>
</dbReference>
<keyword evidence="8" id="KW-0653">Protein transport</keyword>
<keyword evidence="7" id="KW-0677">Repeat</keyword>
<dbReference type="InterPro" id="IPR020472">
    <property type="entry name" value="WD40_PAC1"/>
</dbReference>
<name>A0AAY4DCI8_9TELE</name>
<evidence type="ECO:0000256" key="4">
    <source>
        <dbReference type="ARBA" id="ARBA00022448"/>
    </source>
</evidence>
<evidence type="ECO:0000256" key="7">
    <source>
        <dbReference type="ARBA" id="ARBA00022737"/>
    </source>
</evidence>
<dbReference type="FunFam" id="1.20.5.170:FF:000039">
    <property type="entry name" value="Autophagy-related protein 16-1 isoform 1"/>
    <property type="match status" value="1"/>
</dbReference>
<evidence type="ECO:0000313" key="16">
    <source>
        <dbReference type="Ensembl" id="ENSDCDP00010041921.1"/>
    </source>
</evidence>
<accession>A0AAY4DCI8</accession>
<proteinExistence type="inferred from homology"/>
<dbReference type="GO" id="GO:0016237">
    <property type="term" value="P:microautophagy"/>
    <property type="evidence" value="ECO:0007669"/>
    <property type="project" value="UniProtKB-ARBA"/>
</dbReference>
<dbReference type="GO" id="GO:0043495">
    <property type="term" value="F:protein-membrane adaptor activity"/>
    <property type="evidence" value="ECO:0007669"/>
    <property type="project" value="TreeGrafter"/>
</dbReference>
<dbReference type="Gene3D" id="2.130.10.10">
    <property type="entry name" value="YVTN repeat-like/Quinoprotein amine dehydrogenase"/>
    <property type="match status" value="3"/>
</dbReference>
<reference evidence="16" key="2">
    <citation type="submission" date="2025-08" db="UniProtKB">
        <authorList>
            <consortium name="Ensembl"/>
        </authorList>
    </citation>
    <scope>IDENTIFICATION</scope>
</reference>
<evidence type="ECO:0000256" key="14">
    <source>
        <dbReference type="SAM" id="MobiDB-lite"/>
    </source>
</evidence>
<feature type="repeat" description="WD" evidence="13">
    <location>
        <begin position="328"/>
        <end position="369"/>
    </location>
</feature>
<dbReference type="GO" id="GO:0005829">
    <property type="term" value="C:cytosol"/>
    <property type="evidence" value="ECO:0007669"/>
    <property type="project" value="UniProtKB-ARBA"/>
</dbReference>
<dbReference type="PANTHER" id="PTHR19878:SF6">
    <property type="entry name" value="AUTOPHAGY-RELATED PROTEIN 16-1"/>
    <property type="match status" value="1"/>
</dbReference>
<dbReference type="GO" id="GO:0015031">
    <property type="term" value="P:protein transport"/>
    <property type="evidence" value="ECO:0007669"/>
    <property type="project" value="UniProtKB-KW"/>
</dbReference>
<dbReference type="GO" id="GO:0000421">
    <property type="term" value="C:autophagosome membrane"/>
    <property type="evidence" value="ECO:0007669"/>
    <property type="project" value="TreeGrafter"/>
</dbReference>
<reference evidence="16 17" key="1">
    <citation type="submission" date="2020-06" db="EMBL/GenBank/DDBJ databases">
        <authorList>
            <consortium name="Wellcome Sanger Institute Data Sharing"/>
        </authorList>
    </citation>
    <scope>NUCLEOTIDE SEQUENCE [LARGE SCALE GENOMIC DNA]</scope>
</reference>
<dbReference type="GO" id="GO:0034045">
    <property type="term" value="C:phagophore assembly site membrane"/>
    <property type="evidence" value="ECO:0007669"/>
    <property type="project" value="UniProtKB-SubCell"/>
</dbReference>
<evidence type="ECO:0000256" key="2">
    <source>
        <dbReference type="ARBA" id="ARBA00004623"/>
    </source>
</evidence>
<evidence type="ECO:0000256" key="10">
    <source>
        <dbReference type="ARBA" id="ARBA00023054"/>
    </source>
</evidence>
<dbReference type="PROSITE" id="PS00678">
    <property type="entry name" value="WD_REPEATS_1"/>
    <property type="match status" value="2"/>
</dbReference>
<dbReference type="PANTHER" id="PTHR19878">
    <property type="entry name" value="AUTOPHAGY PROTEIN 16-LIKE"/>
    <property type="match status" value="1"/>
</dbReference>
<dbReference type="InterPro" id="IPR015943">
    <property type="entry name" value="WD40/YVTN_repeat-like_dom_sf"/>
</dbReference>
<feature type="region of interest" description="Disordered" evidence="14">
    <location>
        <begin position="222"/>
        <end position="271"/>
    </location>
</feature>
<evidence type="ECO:0000256" key="3">
    <source>
        <dbReference type="ARBA" id="ARBA00009271"/>
    </source>
</evidence>
<evidence type="ECO:0000256" key="12">
    <source>
        <dbReference type="ARBA" id="ARBA00076334"/>
    </source>
</evidence>
<dbReference type="Pfam" id="PF00400">
    <property type="entry name" value="WD40"/>
    <property type="match status" value="6"/>
</dbReference>
<evidence type="ECO:0000259" key="15">
    <source>
        <dbReference type="Pfam" id="PF08614"/>
    </source>
</evidence>
<evidence type="ECO:0000256" key="11">
    <source>
        <dbReference type="ARBA" id="ARBA00023136"/>
    </source>
</evidence>
<evidence type="ECO:0000256" key="9">
    <source>
        <dbReference type="ARBA" id="ARBA00023006"/>
    </source>
</evidence>
<evidence type="ECO:0000256" key="13">
    <source>
        <dbReference type="PROSITE-ProRule" id="PRU00221"/>
    </source>
</evidence>
<dbReference type="InterPro" id="IPR045160">
    <property type="entry name" value="ATG16"/>
</dbReference>
<feature type="repeat" description="WD" evidence="13">
    <location>
        <begin position="583"/>
        <end position="617"/>
    </location>
</feature>
<keyword evidence="17" id="KW-1185">Reference proteome</keyword>
<evidence type="ECO:0000256" key="6">
    <source>
        <dbReference type="ARBA" id="ARBA00022574"/>
    </source>
</evidence>
<dbReference type="CDD" id="cd22887">
    <property type="entry name" value="Atg16_CCD"/>
    <property type="match status" value="1"/>
</dbReference>
<protein>
    <recommendedName>
        <fullName evidence="12">APG16-like 1</fullName>
    </recommendedName>
</protein>
<dbReference type="FunFam" id="2.130.10.10:FF:000607">
    <property type="entry name" value="Autophagy related 16 like 1"/>
    <property type="match status" value="1"/>
</dbReference>
<feature type="repeat" description="WD" evidence="13">
    <location>
        <begin position="550"/>
        <end position="581"/>
    </location>
</feature>
<feature type="compositionally biased region" description="Acidic residues" evidence="14">
    <location>
        <begin position="232"/>
        <end position="241"/>
    </location>
</feature>
<keyword evidence="9" id="KW-0072">Autophagy</keyword>
<evidence type="ECO:0000256" key="5">
    <source>
        <dbReference type="ARBA" id="ARBA00022490"/>
    </source>
</evidence>
<dbReference type="Pfam" id="PF08614">
    <property type="entry name" value="ATG16"/>
    <property type="match status" value="1"/>
</dbReference>
<dbReference type="PRINTS" id="PR00320">
    <property type="entry name" value="GPROTEINBRPT"/>
</dbReference>
<dbReference type="FunFam" id="2.130.10.10:FF:000337">
    <property type="entry name" value="ATG16 autophagy related 16-like 1 (S. cerevisiae)"/>
    <property type="match status" value="1"/>
</dbReference>
<comment type="similarity">
    <text evidence="3">Belongs to the WD repeat ATG16 family.</text>
</comment>
<evidence type="ECO:0000256" key="8">
    <source>
        <dbReference type="ARBA" id="ARBA00022927"/>
    </source>
</evidence>
<dbReference type="GO" id="GO:0042802">
    <property type="term" value="F:identical protein binding"/>
    <property type="evidence" value="ECO:0007669"/>
    <property type="project" value="UniProtKB-ARBA"/>
</dbReference>
<organism evidence="16 17">
    <name type="scientific">Denticeps clupeoides</name>
    <name type="common">denticle herring</name>
    <dbReference type="NCBI Taxonomy" id="299321"/>
    <lineage>
        <taxon>Eukaryota</taxon>
        <taxon>Metazoa</taxon>
        <taxon>Chordata</taxon>
        <taxon>Craniata</taxon>
        <taxon>Vertebrata</taxon>
        <taxon>Euteleostomi</taxon>
        <taxon>Actinopterygii</taxon>
        <taxon>Neopterygii</taxon>
        <taxon>Teleostei</taxon>
        <taxon>Clupei</taxon>
        <taxon>Clupeiformes</taxon>
        <taxon>Denticipitoidei</taxon>
        <taxon>Denticipitidae</taxon>
        <taxon>Denticeps</taxon>
    </lineage>
</organism>
<dbReference type="SUPFAM" id="SSF50978">
    <property type="entry name" value="WD40 repeat-like"/>
    <property type="match status" value="1"/>
</dbReference>
<dbReference type="InterPro" id="IPR013923">
    <property type="entry name" value="Autophagy-rel_prot_16_dom"/>
</dbReference>
<feature type="repeat" description="WD" evidence="13">
    <location>
        <begin position="372"/>
        <end position="413"/>
    </location>
</feature>
<dbReference type="Proteomes" id="UP000694580">
    <property type="component" value="Chromosome 19"/>
</dbReference>
<dbReference type="GeneTree" id="ENSGT00940000153936"/>
<dbReference type="GO" id="GO:0034274">
    <property type="term" value="C:Atg12-Atg5-Atg16 complex"/>
    <property type="evidence" value="ECO:0007669"/>
    <property type="project" value="TreeGrafter"/>
</dbReference>
<sequence>MAGRREECTWKRHITEQLKQRDRVQRQAFEEIIHQYNRLLEKSDLQTIVTEKLQTEKYDPQGRHDLSPGSDSSRCDVLQQEVSQIRIKHQEELTELHKKRGELAQTVIELNNQLQLKDKEIQSNEAKMQEYQQQISELEGECKELHNCLQDLERANQTLKDEYDALQITFSALEEKLRRTTEDNQELVSRWMAEKAQEANRLNAENEKDCRRRQAKLQKELADAAKEPLPIDPDDDIEVLSEDAGKGTGEASPSRTHARTPSKRISQPSPPAGLLDSISNIFGYVAVFCGFSIRRRSVNSFGTSPEATEPPSGVCAEVRVPSTALHIFDAHDGEVNAVRFSPGSRLLATGGMDRRVRLWEVIAGRCEQKGALMGSNAGITSIEFDTAGSYLLAASNDFASRIWTVDDYRLRHTLTGHSGKVLSARFLLDNARIVSGSYDRTLKLWDLRSKVCMKTVFAGSSCNDIVCTEQCVMSGHFDKKVRFWDIRAESIVRELELLGRVTSLDLNHDRTELLTCSRDDLVKIIDLRNNTVRQTFSAQGFKCGSDWTRVSFSPDGSYVAAGSAEGVLFVWNVLTGKLDRTLDKGHSSAINAVSWSPSGTYVASVEKGSKTVLWSDL</sequence>
<dbReference type="FunFam" id="2.130.10.10:FF:000155">
    <property type="entry name" value="Autophagy-related protein 16-1 isoform 1"/>
    <property type="match status" value="1"/>
</dbReference>
<dbReference type="Ensembl" id="ENSDCDT00010051934.1">
    <property type="protein sequence ID" value="ENSDCDP00010041921.1"/>
    <property type="gene ID" value="ENSDCDG00010026454.1"/>
</dbReference>
<gene>
    <name evidence="16" type="primary">ATG16L1</name>
</gene>
<keyword evidence="4" id="KW-0813">Transport</keyword>
<dbReference type="Gene3D" id="1.20.5.170">
    <property type="match status" value="1"/>
</dbReference>
<keyword evidence="10" id="KW-0175">Coiled coil</keyword>
<keyword evidence="5" id="KW-0963">Cytoplasm</keyword>
<comment type="subcellular location">
    <subcellularLocation>
        <location evidence="1">Cytoplasm</location>
    </subcellularLocation>
    <subcellularLocation>
        <location evidence="2">Preautophagosomal structure membrane</location>
        <topology evidence="2">Peripheral membrane protein</topology>
    </subcellularLocation>
</comment>
<dbReference type="InterPro" id="IPR019775">
    <property type="entry name" value="WD40_repeat_CS"/>
</dbReference>
<feature type="repeat" description="WD" evidence="13">
    <location>
        <begin position="414"/>
        <end position="455"/>
    </location>
</feature>
<dbReference type="InterPro" id="IPR036322">
    <property type="entry name" value="WD40_repeat_dom_sf"/>
</dbReference>
<keyword evidence="6 13" id="KW-0853">WD repeat</keyword>
<keyword evidence="11" id="KW-0472">Membrane</keyword>
<dbReference type="AlphaFoldDB" id="A0AAY4DCI8"/>
<feature type="domain" description="Autophagy-related protein 16" evidence="15">
    <location>
        <begin position="13"/>
        <end position="203"/>
    </location>
</feature>
<dbReference type="PROSITE" id="PS50082">
    <property type="entry name" value="WD_REPEATS_2"/>
    <property type="match status" value="5"/>
</dbReference>
<dbReference type="SMART" id="SM00320">
    <property type="entry name" value="WD40"/>
    <property type="match status" value="7"/>
</dbReference>
<dbReference type="PROSITE" id="PS50294">
    <property type="entry name" value="WD_REPEATS_REGION"/>
    <property type="match status" value="3"/>
</dbReference>
<evidence type="ECO:0000256" key="1">
    <source>
        <dbReference type="ARBA" id="ARBA00004496"/>
    </source>
</evidence>
<reference evidence="16" key="3">
    <citation type="submission" date="2025-09" db="UniProtKB">
        <authorList>
            <consortium name="Ensembl"/>
        </authorList>
    </citation>
    <scope>IDENTIFICATION</scope>
</reference>
<evidence type="ECO:0000313" key="17">
    <source>
        <dbReference type="Proteomes" id="UP000694580"/>
    </source>
</evidence>
<dbReference type="GO" id="GO:0034497">
    <property type="term" value="P:protein localization to phagophore assembly site"/>
    <property type="evidence" value="ECO:0007669"/>
    <property type="project" value="UniProtKB-ARBA"/>
</dbReference>
<dbReference type="InterPro" id="IPR001680">
    <property type="entry name" value="WD40_rpt"/>
</dbReference>